<protein>
    <recommendedName>
        <fullName evidence="2">Signal transduction histidine kinase internal region domain-containing protein</fullName>
    </recommendedName>
</protein>
<feature type="transmembrane region" description="Helical" evidence="1">
    <location>
        <begin position="38"/>
        <end position="57"/>
    </location>
</feature>
<dbReference type="Gene3D" id="3.30.565.10">
    <property type="entry name" value="Histidine kinase-like ATPase, C-terminal domain"/>
    <property type="match status" value="1"/>
</dbReference>
<dbReference type="OrthoDB" id="9809908at2"/>
<sequence>MKSLKKQLIDVIISIGLALLYNLVGGIILSASSNWGQMNFGALYIDVIFFFLLLKMLRFMRRQNPAKAGVSSPLRVILNRIGILFLLIVFLLGPVFKLKVATGDYFTYVANSVIYLHITVASVIMLVYVGLDLGYELMDSWRKAEAEKEKLHRLHTQAQFENLKAQVNPHFLFNSLNTLSSLIVEDGDRARQFVRQLSTVYRYILENRENDLVELEREKSLFDSFVYLCQTRFEENFIVHAEWPENLNQWSIPPMTLQILVENAIKHNVISKQKPLTLWVNYDEGILSVGNTNQPRRQLDSGTGFGLKNIRERFHQLSDKEVSIINQDGNFVVQLPLIPRS</sequence>
<name>A0A6L3ZE23_9FLAO</name>
<dbReference type="Pfam" id="PF06580">
    <property type="entry name" value="His_kinase"/>
    <property type="match status" value="1"/>
</dbReference>
<evidence type="ECO:0000313" key="4">
    <source>
        <dbReference type="Proteomes" id="UP000484164"/>
    </source>
</evidence>
<dbReference type="InterPro" id="IPR036890">
    <property type="entry name" value="HATPase_C_sf"/>
</dbReference>
<reference evidence="3 4" key="1">
    <citation type="submission" date="2019-10" db="EMBL/GenBank/DDBJ databases">
        <title>Genome sequence of Phaeocystidibacter marisrubri JCM30614 (type strain).</title>
        <authorList>
            <person name="Bowman J.P."/>
        </authorList>
    </citation>
    <scope>NUCLEOTIDE SEQUENCE [LARGE SCALE GENOMIC DNA]</scope>
    <source>
        <strain evidence="3 4">JCM 30614</strain>
    </source>
</reference>
<keyword evidence="1" id="KW-0472">Membrane</keyword>
<dbReference type="GO" id="GO:0016020">
    <property type="term" value="C:membrane"/>
    <property type="evidence" value="ECO:0007669"/>
    <property type="project" value="InterPro"/>
</dbReference>
<comment type="caution">
    <text evidence="3">The sequence shown here is derived from an EMBL/GenBank/DDBJ whole genome shotgun (WGS) entry which is preliminary data.</text>
</comment>
<keyword evidence="4" id="KW-1185">Reference proteome</keyword>
<dbReference type="InterPro" id="IPR010559">
    <property type="entry name" value="Sig_transdc_His_kin_internal"/>
</dbReference>
<feature type="domain" description="Signal transduction histidine kinase internal region" evidence="2">
    <location>
        <begin position="158"/>
        <end position="237"/>
    </location>
</feature>
<feature type="transmembrane region" description="Helical" evidence="1">
    <location>
        <begin position="108"/>
        <end position="131"/>
    </location>
</feature>
<keyword evidence="1" id="KW-0812">Transmembrane</keyword>
<dbReference type="Proteomes" id="UP000484164">
    <property type="component" value="Unassembled WGS sequence"/>
</dbReference>
<evidence type="ECO:0000256" key="1">
    <source>
        <dbReference type="SAM" id="Phobius"/>
    </source>
</evidence>
<dbReference type="PANTHER" id="PTHR34220">
    <property type="entry name" value="SENSOR HISTIDINE KINASE YPDA"/>
    <property type="match status" value="1"/>
</dbReference>
<feature type="transmembrane region" description="Helical" evidence="1">
    <location>
        <begin position="77"/>
        <end position="96"/>
    </location>
</feature>
<feature type="transmembrane region" description="Helical" evidence="1">
    <location>
        <begin position="12"/>
        <end position="32"/>
    </location>
</feature>
<evidence type="ECO:0000259" key="2">
    <source>
        <dbReference type="Pfam" id="PF06580"/>
    </source>
</evidence>
<evidence type="ECO:0000313" key="3">
    <source>
        <dbReference type="EMBL" id="KAB2815697.1"/>
    </source>
</evidence>
<keyword evidence="1" id="KW-1133">Transmembrane helix</keyword>
<organism evidence="3 4">
    <name type="scientific">Phaeocystidibacter marisrubri</name>
    <dbReference type="NCBI Taxonomy" id="1577780"/>
    <lineage>
        <taxon>Bacteria</taxon>
        <taxon>Pseudomonadati</taxon>
        <taxon>Bacteroidota</taxon>
        <taxon>Flavobacteriia</taxon>
        <taxon>Flavobacteriales</taxon>
        <taxon>Phaeocystidibacteraceae</taxon>
        <taxon>Phaeocystidibacter</taxon>
    </lineage>
</organism>
<dbReference type="InterPro" id="IPR050640">
    <property type="entry name" value="Bact_2-comp_sensor_kinase"/>
</dbReference>
<gene>
    <name evidence="3" type="ORF">F8C82_08325</name>
</gene>
<dbReference type="SUPFAM" id="SSF55874">
    <property type="entry name" value="ATPase domain of HSP90 chaperone/DNA topoisomerase II/histidine kinase"/>
    <property type="match status" value="1"/>
</dbReference>
<proteinExistence type="predicted"/>
<dbReference type="EMBL" id="WBVQ01000002">
    <property type="protein sequence ID" value="KAB2815697.1"/>
    <property type="molecule type" value="Genomic_DNA"/>
</dbReference>
<dbReference type="AlphaFoldDB" id="A0A6L3ZE23"/>
<dbReference type="PANTHER" id="PTHR34220:SF7">
    <property type="entry name" value="SENSOR HISTIDINE KINASE YPDA"/>
    <property type="match status" value="1"/>
</dbReference>
<dbReference type="GO" id="GO:0000155">
    <property type="term" value="F:phosphorelay sensor kinase activity"/>
    <property type="evidence" value="ECO:0007669"/>
    <property type="project" value="InterPro"/>
</dbReference>
<dbReference type="RefSeq" id="WP_151693127.1">
    <property type="nucleotide sequence ID" value="NZ_BMGX01000001.1"/>
</dbReference>
<accession>A0A6L3ZE23</accession>